<name>A0A251RRY6_HELAN</name>
<gene>
    <name evidence="2" type="ORF">HannXRQ_Chr17g0558151</name>
</gene>
<dbReference type="EMBL" id="CM007906">
    <property type="protein sequence ID" value="OTF87106.1"/>
    <property type="molecule type" value="Genomic_DNA"/>
</dbReference>
<evidence type="ECO:0000256" key="1">
    <source>
        <dbReference type="SAM" id="Phobius"/>
    </source>
</evidence>
<keyword evidence="1" id="KW-1133">Transmembrane helix</keyword>
<feature type="transmembrane region" description="Helical" evidence="1">
    <location>
        <begin position="45"/>
        <end position="65"/>
    </location>
</feature>
<keyword evidence="1" id="KW-0812">Transmembrane</keyword>
<reference evidence="3" key="1">
    <citation type="journal article" date="2017" name="Nature">
        <title>The sunflower genome provides insights into oil metabolism, flowering and Asterid evolution.</title>
        <authorList>
            <person name="Badouin H."/>
            <person name="Gouzy J."/>
            <person name="Grassa C.J."/>
            <person name="Murat F."/>
            <person name="Staton S.E."/>
            <person name="Cottret L."/>
            <person name="Lelandais-Briere C."/>
            <person name="Owens G.L."/>
            <person name="Carrere S."/>
            <person name="Mayjonade B."/>
            <person name="Legrand L."/>
            <person name="Gill N."/>
            <person name="Kane N.C."/>
            <person name="Bowers J.E."/>
            <person name="Hubner S."/>
            <person name="Bellec A."/>
            <person name="Berard A."/>
            <person name="Berges H."/>
            <person name="Blanchet N."/>
            <person name="Boniface M.C."/>
            <person name="Brunel D."/>
            <person name="Catrice O."/>
            <person name="Chaidir N."/>
            <person name="Claudel C."/>
            <person name="Donnadieu C."/>
            <person name="Faraut T."/>
            <person name="Fievet G."/>
            <person name="Helmstetter N."/>
            <person name="King M."/>
            <person name="Knapp S.J."/>
            <person name="Lai Z."/>
            <person name="Le Paslier M.C."/>
            <person name="Lippi Y."/>
            <person name="Lorenzon L."/>
            <person name="Mandel J.R."/>
            <person name="Marage G."/>
            <person name="Marchand G."/>
            <person name="Marquand E."/>
            <person name="Bret-Mestries E."/>
            <person name="Morien E."/>
            <person name="Nambeesan S."/>
            <person name="Nguyen T."/>
            <person name="Pegot-Espagnet P."/>
            <person name="Pouilly N."/>
            <person name="Raftis F."/>
            <person name="Sallet E."/>
            <person name="Schiex T."/>
            <person name="Thomas J."/>
            <person name="Vandecasteele C."/>
            <person name="Vares D."/>
            <person name="Vear F."/>
            <person name="Vautrin S."/>
            <person name="Crespi M."/>
            <person name="Mangin B."/>
            <person name="Burke J.M."/>
            <person name="Salse J."/>
            <person name="Munos S."/>
            <person name="Vincourt P."/>
            <person name="Rieseberg L.H."/>
            <person name="Langlade N.B."/>
        </authorList>
    </citation>
    <scope>NUCLEOTIDE SEQUENCE [LARGE SCALE GENOMIC DNA]</scope>
    <source>
        <strain evidence="3">cv. SF193</strain>
    </source>
</reference>
<proteinExistence type="predicted"/>
<evidence type="ECO:0000313" key="2">
    <source>
        <dbReference type="EMBL" id="OTF87106.1"/>
    </source>
</evidence>
<organism evidence="2 3">
    <name type="scientific">Helianthus annuus</name>
    <name type="common">Common sunflower</name>
    <dbReference type="NCBI Taxonomy" id="4232"/>
    <lineage>
        <taxon>Eukaryota</taxon>
        <taxon>Viridiplantae</taxon>
        <taxon>Streptophyta</taxon>
        <taxon>Embryophyta</taxon>
        <taxon>Tracheophyta</taxon>
        <taxon>Spermatophyta</taxon>
        <taxon>Magnoliopsida</taxon>
        <taxon>eudicotyledons</taxon>
        <taxon>Gunneridae</taxon>
        <taxon>Pentapetalae</taxon>
        <taxon>asterids</taxon>
        <taxon>campanulids</taxon>
        <taxon>Asterales</taxon>
        <taxon>Asteraceae</taxon>
        <taxon>Asteroideae</taxon>
        <taxon>Heliantheae alliance</taxon>
        <taxon>Heliantheae</taxon>
        <taxon>Helianthus</taxon>
    </lineage>
</organism>
<keyword evidence="3" id="KW-1185">Reference proteome</keyword>
<keyword evidence="1" id="KW-0472">Membrane</keyword>
<evidence type="ECO:0000313" key="3">
    <source>
        <dbReference type="Proteomes" id="UP000215914"/>
    </source>
</evidence>
<sequence>MTKFLNLVRKTLILILTHLDHTIKIKNLSLFMLCYVSPTKTGRSYFTFLLLFVFPSLQFNGLDLAKRDSLRFLLFPS</sequence>
<protein>
    <submittedName>
        <fullName evidence="2">Uncharacterized protein</fullName>
    </submittedName>
</protein>
<dbReference type="AlphaFoldDB" id="A0A251RRY6"/>
<dbReference type="InParanoid" id="A0A251RRY6"/>
<dbReference type="Proteomes" id="UP000215914">
    <property type="component" value="Chromosome 17"/>
</dbReference>
<accession>A0A251RRY6</accession>